<dbReference type="InterPro" id="IPR019734">
    <property type="entry name" value="TPR_rpt"/>
</dbReference>
<comment type="caution">
    <text evidence="2">The sequence shown here is derived from an EMBL/GenBank/DDBJ whole genome shotgun (WGS) entry which is preliminary data.</text>
</comment>
<evidence type="ECO:0000313" key="3">
    <source>
        <dbReference type="Proteomes" id="UP001597319"/>
    </source>
</evidence>
<proteinExistence type="predicted"/>
<reference evidence="3" key="1">
    <citation type="journal article" date="2019" name="Int. J. Syst. Evol. Microbiol.">
        <title>The Global Catalogue of Microorganisms (GCM) 10K type strain sequencing project: providing services to taxonomists for standard genome sequencing and annotation.</title>
        <authorList>
            <consortium name="The Broad Institute Genomics Platform"/>
            <consortium name="The Broad Institute Genome Sequencing Center for Infectious Disease"/>
            <person name="Wu L."/>
            <person name="Ma J."/>
        </authorList>
    </citation>
    <scope>NUCLEOTIDE SEQUENCE [LARGE SCALE GENOMIC DNA]</scope>
    <source>
        <strain evidence="3">KCTC 52274</strain>
    </source>
</reference>
<sequence>MERLKIFYRNVFCIVLLMSSCNQQPKLYKKEFNETGSKKYAKQFIEGLHGSYYQGSPEEHFLIHEAGVLDSTLSDVYREMGASRVKRGINTEAMKKYAKAVELDPESWQGYRGYLYLYFYRDYDNAIKDFDELDVLTPNFVDYPQSENIDFMRGIAYMMKKDYLKAQEYFKKFFEHESKSGDLRYIESRAFMYHGITYFEMGDFENALEKFDLGIKNNKNADLFYWKAKTLKKLHSNPSDIKRLLQTSKELLAQGYNSRRPYVEEFYQTYIEDIEKLNSSI</sequence>
<feature type="repeat" description="TPR" evidence="1">
    <location>
        <begin position="74"/>
        <end position="107"/>
    </location>
</feature>
<feature type="repeat" description="TPR" evidence="1">
    <location>
        <begin position="188"/>
        <end position="221"/>
    </location>
</feature>
<dbReference type="EMBL" id="JBHULE010000008">
    <property type="protein sequence ID" value="MFD2562302.1"/>
    <property type="molecule type" value="Genomic_DNA"/>
</dbReference>
<dbReference type="PROSITE" id="PS50005">
    <property type="entry name" value="TPR"/>
    <property type="match status" value="2"/>
</dbReference>
<organism evidence="2 3">
    <name type="scientific">Aquimarina rubra</name>
    <dbReference type="NCBI Taxonomy" id="1920033"/>
    <lineage>
        <taxon>Bacteria</taxon>
        <taxon>Pseudomonadati</taxon>
        <taxon>Bacteroidota</taxon>
        <taxon>Flavobacteriia</taxon>
        <taxon>Flavobacteriales</taxon>
        <taxon>Flavobacteriaceae</taxon>
        <taxon>Aquimarina</taxon>
    </lineage>
</organism>
<dbReference type="PROSITE" id="PS51257">
    <property type="entry name" value="PROKAR_LIPOPROTEIN"/>
    <property type="match status" value="1"/>
</dbReference>
<keyword evidence="3" id="KW-1185">Reference proteome</keyword>
<evidence type="ECO:0000256" key="1">
    <source>
        <dbReference type="PROSITE-ProRule" id="PRU00339"/>
    </source>
</evidence>
<dbReference type="Proteomes" id="UP001597319">
    <property type="component" value="Unassembled WGS sequence"/>
</dbReference>
<accession>A0ABW5LBN5</accession>
<dbReference type="SMART" id="SM00028">
    <property type="entry name" value="TPR"/>
    <property type="match status" value="3"/>
</dbReference>
<protein>
    <submittedName>
        <fullName evidence="2">Tetratricopeptide repeat protein</fullName>
    </submittedName>
</protein>
<dbReference type="Gene3D" id="1.25.40.10">
    <property type="entry name" value="Tetratricopeptide repeat domain"/>
    <property type="match status" value="2"/>
</dbReference>
<dbReference type="InterPro" id="IPR011990">
    <property type="entry name" value="TPR-like_helical_dom_sf"/>
</dbReference>
<evidence type="ECO:0000313" key="2">
    <source>
        <dbReference type="EMBL" id="MFD2562302.1"/>
    </source>
</evidence>
<gene>
    <name evidence="2" type="ORF">ACFSR1_06435</name>
</gene>
<keyword evidence="1" id="KW-0802">TPR repeat</keyword>
<dbReference type="RefSeq" id="WP_378290779.1">
    <property type="nucleotide sequence ID" value="NZ_JBHULE010000008.1"/>
</dbReference>
<dbReference type="SUPFAM" id="SSF48452">
    <property type="entry name" value="TPR-like"/>
    <property type="match status" value="1"/>
</dbReference>
<name>A0ABW5LBN5_9FLAO</name>